<dbReference type="Pfam" id="PF13440">
    <property type="entry name" value="Polysacc_synt_3"/>
    <property type="match status" value="1"/>
</dbReference>
<evidence type="ECO:0000256" key="5">
    <source>
        <dbReference type="ARBA" id="ARBA00022989"/>
    </source>
</evidence>
<evidence type="ECO:0000256" key="2">
    <source>
        <dbReference type="ARBA" id="ARBA00007430"/>
    </source>
</evidence>
<dbReference type="Proteomes" id="UP001596150">
    <property type="component" value="Unassembled WGS sequence"/>
</dbReference>
<protein>
    <submittedName>
        <fullName evidence="8">Oligosaccharide flippase family protein</fullName>
    </submittedName>
</protein>
<feature type="transmembrane region" description="Helical" evidence="7">
    <location>
        <begin position="355"/>
        <end position="377"/>
    </location>
</feature>
<feature type="transmembrane region" description="Helical" evidence="7">
    <location>
        <begin position="289"/>
        <end position="316"/>
    </location>
</feature>
<feature type="transmembrane region" description="Helical" evidence="7">
    <location>
        <begin position="443"/>
        <end position="465"/>
    </location>
</feature>
<evidence type="ECO:0000256" key="6">
    <source>
        <dbReference type="ARBA" id="ARBA00023136"/>
    </source>
</evidence>
<feature type="transmembrane region" description="Helical" evidence="7">
    <location>
        <begin position="45"/>
        <end position="68"/>
    </location>
</feature>
<evidence type="ECO:0000256" key="1">
    <source>
        <dbReference type="ARBA" id="ARBA00004651"/>
    </source>
</evidence>
<comment type="caution">
    <text evidence="8">The sequence shown here is derived from an EMBL/GenBank/DDBJ whole genome shotgun (WGS) entry which is preliminary data.</text>
</comment>
<comment type="similarity">
    <text evidence="2">Belongs to the polysaccharide synthase family.</text>
</comment>
<dbReference type="InterPro" id="IPR050833">
    <property type="entry name" value="Poly_Biosynth_Transport"/>
</dbReference>
<dbReference type="PANTHER" id="PTHR30250">
    <property type="entry name" value="PST FAMILY PREDICTED COLANIC ACID TRANSPORTER"/>
    <property type="match status" value="1"/>
</dbReference>
<feature type="transmembrane region" description="Helical" evidence="7">
    <location>
        <begin position="148"/>
        <end position="173"/>
    </location>
</feature>
<evidence type="ECO:0000256" key="4">
    <source>
        <dbReference type="ARBA" id="ARBA00022692"/>
    </source>
</evidence>
<evidence type="ECO:0000256" key="3">
    <source>
        <dbReference type="ARBA" id="ARBA00022475"/>
    </source>
</evidence>
<proteinExistence type="inferred from homology"/>
<keyword evidence="3" id="KW-1003">Cell membrane</keyword>
<keyword evidence="6 7" id="KW-0472">Membrane</keyword>
<keyword evidence="9" id="KW-1185">Reference proteome</keyword>
<name>A0ABW0PRR5_9HYPH</name>
<feature type="transmembrane region" description="Helical" evidence="7">
    <location>
        <begin position="415"/>
        <end position="437"/>
    </location>
</feature>
<dbReference type="PANTHER" id="PTHR30250:SF10">
    <property type="entry name" value="LIPOPOLYSACCHARIDE BIOSYNTHESIS PROTEIN WZXC"/>
    <property type="match status" value="1"/>
</dbReference>
<feature type="transmembrane region" description="Helical" evidence="7">
    <location>
        <begin position="12"/>
        <end position="33"/>
    </location>
</feature>
<organism evidence="8 9">
    <name type="scientific">Kaistia terrae</name>
    <dbReference type="NCBI Taxonomy" id="537017"/>
    <lineage>
        <taxon>Bacteria</taxon>
        <taxon>Pseudomonadati</taxon>
        <taxon>Pseudomonadota</taxon>
        <taxon>Alphaproteobacteria</taxon>
        <taxon>Hyphomicrobiales</taxon>
        <taxon>Kaistiaceae</taxon>
        <taxon>Kaistia</taxon>
    </lineage>
</organism>
<dbReference type="RefSeq" id="WP_266342400.1">
    <property type="nucleotide sequence ID" value="NZ_JAPKNH010000001.1"/>
</dbReference>
<comment type="subcellular location">
    <subcellularLocation>
        <location evidence="1">Cell membrane</location>
        <topology evidence="1">Multi-pass membrane protein</topology>
    </subcellularLocation>
</comment>
<dbReference type="EMBL" id="JBHSML010000003">
    <property type="protein sequence ID" value="MFC5515341.1"/>
    <property type="molecule type" value="Genomic_DNA"/>
</dbReference>
<feature type="transmembrane region" description="Helical" evidence="7">
    <location>
        <begin position="322"/>
        <end position="343"/>
    </location>
</feature>
<evidence type="ECO:0000313" key="9">
    <source>
        <dbReference type="Proteomes" id="UP001596150"/>
    </source>
</evidence>
<reference evidence="9" key="1">
    <citation type="journal article" date="2019" name="Int. J. Syst. Evol. Microbiol.">
        <title>The Global Catalogue of Microorganisms (GCM) 10K type strain sequencing project: providing services to taxonomists for standard genome sequencing and annotation.</title>
        <authorList>
            <consortium name="The Broad Institute Genomics Platform"/>
            <consortium name="The Broad Institute Genome Sequencing Center for Infectious Disease"/>
            <person name="Wu L."/>
            <person name="Ma J."/>
        </authorList>
    </citation>
    <scope>NUCLEOTIDE SEQUENCE [LARGE SCALE GENOMIC DNA]</scope>
    <source>
        <strain evidence="9">KACC 12633</strain>
    </source>
</reference>
<keyword evidence="4 7" id="KW-0812">Transmembrane</keyword>
<keyword evidence="5 7" id="KW-1133">Transmembrane helix</keyword>
<sequence length="488" mass="51693">MIQRKTPRLLGWIGWAGADAIGRLALLTGSTVILSRMLEPRDFGISALVLTLVAVASVCVGAPFEEALAQRRALRRSHLGAALAAAWLVALVLFALSIPGGFWLGNAYGEPQMRLLLPVAMLSIFFSGHSDIATALARRLHRFNDVAFATLGGHAIGIALALAIAFGGGGIWALIAQRLLVVVARAILLQWRLGFLILPRWSRTHLGHVGRFARISFFDRLADNLTYLAFNNLVGALYGITVLGYVNMAMRLIEPIRGAIIATSHNLAFSYFASAGDDPRRLRDRLEPVVANAAFVIAPLFIGMAAVTPILLPIVAGPGWDAAIPIAICLAIGAAILLPARLVYTALSASARPEFSLIAALSGFGATMALLVLATPLGPISVGLSRLVGDGFQALFAVGLPARHLAWSRIDRFRALLPAYGLASIMGVVVAASGFAMDEISRPLALILSVAIGVVCYVGLLIVFARPTLRTLLGILRPSSRLATTAES</sequence>
<gene>
    <name evidence="8" type="ORF">ACFPP9_06125</name>
</gene>
<feature type="transmembrane region" description="Helical" evidence="7">
    <location>
        <begin position="80"/>
        <end position="103"/>
    </location>
</feature>
<feature type="transmembrane region" description="Helical" evidence="7">
    <location>
        <begin position="115"/>
        <end position="136"/>
    </location>
</feature>
<evidence type="ECO:0000313" key="8">
    <source>
        <dbReference type="EMBL" id="MFC5515341.1"/>
    </source>
</evidence>
<accession>A0ABW0PRR5</accession>
<evidence type="ECO:0000256" key="7">
    <source>
        <dbReference type="SAM" id="Phobius"/>
    </source>
</evidence>